<organism evidence="2 3">
    <name type="scientific">Zea mays</name>
    <name type="common">Maize</name>
    <dbReference type="NCBI Taxonomy" id="4577"/>
    <lineage>
        <taxon>Eukaryota</taxon>
        <taxon>Viridiplantae</taxon>
        <taxon>Streptophyta</taxon>
        <taxon>Embryophyta</taxon>
        <taxon>Tracheophyta</taxon>
        <taxon>Spermatophyta</taxon>
        <taxon>Magnoliopsida</taxon>
        <taxon>Liliopsida</taxon>
        <taxon>Poales</taxon>
        <taxon>Poaceae</taxon>
        <taxon>PACMAD clade</taxon>
        <taxon>Panicoideae</taxon>
        <taxon>Andropogonodae</taxon>
        <taxon>Andropogoneae</taxon>
        <taxon>Tripsacinae</taxon>
        <taxon>Zea</taxon>
    </lineage>
</organism>
<dbReference type="Proteomes" id="UP000007305">
    <property type="component" value="Chromosome 8"/>
</dbReference>
<proteinExistence type="predicted"/>
<reference evidence="3" key="1">
    <citation type="journal article" date="2009" name="Science">
        <title>The B73 maize genome: complexity, diversity, and dynamics.</title>
        <authorList>
            <person name="Schnable P.S."/>
            <person name="Ware D."/>
            <person name="Fulton R.S."/>
            <person name="Stein J.C."/>
            <person name="Wei F."/>
            <person name="Pasternak S."/>
            <person name="Liang C."/>
            <person name="Zhang J."/>
            <person name="Fulton L."/>
            <person name="Graves T.A."/>
            <person name="Minx P."/>
            <person name="Reily A.D."/>
            <person name="Courtney L."/>
            <person name="Kruchowski S.S."/>
            <person name="Tomlinson C."/>
            <person name="Strong C."/>
            <person name="Delehaunty K."/>
            <person name="Fronick C."/>
            <person name="Courtney B."/>
            <person name="Rock S.M."/>
            <person name="Belter E."/>
            <person name="Du F."/>
            <person name="Kim K."/>
            <person name="Abbott R.M."/>
            <person name="Cotton M."/>
            <person name="Levy A."/>
            <person name="Marchetto P."/>
            <person name="Ochoa K."/>
            <person name="Jackson S.M."/>
            <person name="Gillam B."/>
            <person name="Chen W."/>
            <person name="Yan L."/>
            <person name="Higginbotham J."/>
            <person name="Cardenas M."/>
            <person name="Waligorski J."/>
            <person name="Applebaum E."/>
            <person name="Phelps L."/>
            <person name="Falcone J."/>
            <person name="Kanchi K."/>
            <person name="Thane T."/>
            <person name="Scimone A."/>
            <person name="Thane N."/>
            <person name="Henke J."/>
            <person name="Wang T."/>
            <person name="Ruppert J."/>
            <person name="Shah N."/>
            <person name="Rotter K."/>
            <person name="Hodges J."/>
            <person name="Ingenthron E."/>
            <person name="Cordes M."/>
            <person name="Kohlberg S."/>
            <person name="Sgro J."/>
            <person name="Delgado B."/>
            <person name="Mead K."/>
            <person name="Chinwalla A."/>
            <person name="Leonard S."/>
            <person name="Crouse K."/>
            <person name="Collura K."/>
            <person name="Kudrna D."/>
            <person name="Currie J."/>
            <person name="He R."/>
            <person name="Angelova A."/>
            <person name="Rajasekar S."/>
            <person name="Mueller T."/>
            <person name="Lomeli R."/>
            <person name="Scara G."/>
            <person name="Ko A."/>
            <person name="Delaney K."/>
            <person name="Wissotski M."/>
            <person name="Lopez G."/>
            <person name="Campos D."/>
            <person name="Braidotti M."/>
            <person name="Ashley E."/>
            <person name="Golser W."/>
            <person name="Kim H."/>
            <person name="Lee S."/>
            <person name="Lin J."/>
            <person name="Dujmic Z."/>
            <person name="Kim W."/>
            <person name="Talag J."/>
            <person name="Zuccolo A."/>
            <person name="Fan C."/>
            <person name="Sebastian A."/>
            <person name="Kramer M."/>
            <person name="Spiegel L."/>
            <person name="Nascimento L."/>
            <person name="Zutavern T."/>
            <person name="Miller B."/>
            <person name="Ambroise C."/>
            <person name="Muller S."/>
            <person name="Spooner W."/>
            <person name="Narechania A."/>
            <person name="Ren L."/>
            <person name="Wei S."/>
            <person name="Kumari S."/>
            <person name="Faga B."/>
            <person name="Levy M.J."/>
            <person name="McMahan L."/>
            <person name="Van Buren P."/>
            <person name="Vaughn M.W."/>
            <person name="Ying K."/>
            <person name="Yeh C.-T."/>
            <person name="Emrich S.J."/>
            <person name="Jia Y."/>
            <person name="Kalyanaraman A."/>
            <person name="Hsia A.-P."/>
            <person name="Barbazuk W.B."/>
            <person name="Baucom R.S."/>
            <person name="Brutnell T.P."/>
            <person name="Carpita N.C."/>
            <person name="Chaparro C."/>
            <person name="Chia J.-M."/>
            <person name="Deragon J.-M."/>
            <person name="Estill J.C."/>
            <person name="Fu Y."/>
            <person name="Jeddeloh J.A."/>
            <person name="Han Y."/>
            <person name="Lee H."/>
            <person name="Li P."/>
            <person name="Lisch D.R."/>
            <person name="Liu S."/>
            <person name="Liu Z."/>
            <person name="Nagel D.H."/>
            <person name="McCann M.C."/>
            <person name="SanMiguel P."/>
            <person name="Myers A.M."/>
            <person name="Nettleton D."/>
            <person name="Nguyen J."/>
            <person name="Penning B.W."/>
            <person name="Ponnala L."/>
            <person name="Schneider K.L."/>
            <person name="Schwartz D.C."/>
            <person name="Sharma A."/>
            <person name="Soderlund C."/>
            <person name="Springer N.M."/>
            <person name="Sun Q."/>
            <person name="Wang H."/>
            <person name="Waterman M."/>
            <person name="Westerman R."/>
            <person name="Wolfgruber T.K."/>
            <person name="Yang L."/>
            <person name="Yu Y."/>
            <person name="Zhang L."/>
            <person name="Zhou S."/>
            <person name="Zhu Q."/>
            <person name="Bennetzen J.L."/>
            <person name="Dawe R.K."/>
            <person name="Jiang J."/>
            <person name="Jiang N."/>
            <person name="Presting G.G."/>
            <person name="Wessler S.R."/>
            <person name="Aluru S."/>
            <person name="Martienssen R.A."/>
            <person name="Clifton S.W."/>
            <person name="McCombie W.R."/>
            <person name="Wing R.A."/>
            <person name="Wilson R.K."/>
        </authorList>
    </citation>
    <scope>NUCLEOTIDE SEQUENCE [LARGE SCALE GENOMIC DNA]</scope>
    <source>
        <strain evidence="3">cv. B73</strain>
    </source>
</reference>
<keyword evidence="1" id="KW-0472">Membrane</keyword>
<keyword evidence="3" id="KW-1185">Reference proteome</keyword>
<reference evidence="2" key="3">
    <citation type="submission" date="2021-05" db="UniProtKB">
        <authorList>
            <consortium name="EnsemblPlants"/>
        </authorList>
    </citation>
    <scope>IDENTIFICATION</scope>
    <source>
        <strain evidence="2">cv. B73</strain>
    </source>
</reference>
<feature type="transmembrane region" description="Helical" evidence="1">
    <location>
        <begin position="32"/>
        <end position="65"/>
    </location>
</feature>
<name>A0A804QN85_MAIZE</name>
<dbReference type="InParanoid" id="A0A804QN85"/>
<keyword evidence="1" id="KW-1133">Transmembrane helix</keyword>
<evidence type="ECO:0000313" key="3">
    <source>
        <dbReference type="Proteomes" id="UP000007305"/>
    </source>
</evidence>
<evidence type="ECO:0000256" key="1">
    <source>
        <dbReference type="SAM" id="Phobius"/>
    </source>
</evidence>
<dbReference type="AlphaFoldDB" id="A0A804QN85"/>
<sequence>MLSMKKTFALINHNDCFCFLLLHVHLEISSNAYYILVHLLLCYCFTFFLLQLALVYCAYSFICLMVFQGPRIRERNSSHVMPVDTSLGLVEFESNCLIKI</sequence>
<dbReference type="EnsemblPlants" id="Zm00001eb343380_T001">
    <property type="protein sequence ID" value="Zm00001eb343380_P001"/>
    <property type="gene ID" value="Zm00001eb343380"/>
</dbReference>
<protein>
    <submittedName>
        <fullName evidence="2">Uncharacterized protein</fullName>
    </submittedName>
</protein>
<keyword evidence="1" id="KW-0812">Transmembrane</keyword>
<reference evidence="2" key="2">
    <citation type="submission" date="2019-07" db="EMBL/GenBank/DDBJ databases">
        <authorList>
            <person name="Seetharam A."/>
            <person name="Woodhouse M."/>
            <person name="Cannon E."/>
        </authorList>
    </citation>
    <scope>NUCLEOTIDE SEQUENCE [LARGE SCALE GENOMIC DNA]</scope>
    <source>
        <strain evidence="2">cv. B73</strain>
    </source>
</reference>
<dbReference type="Gramene" id="Zm00001eb343380_T001">
    <property type="protein sequence ID" value="Zm00001eb343380_P001"/>
    <property type="gene ID" value="Zm00001eb343380"/>
</dbReference>
<evidence type="ECO:0000313" key="2">
    <source>
        <dbReference type="EnsemblPlants" id="Zm00001eb343380_P001"/>
    </source>
</evidence>
<accession>A0A804QN85</accession>